<evidence type="ECO:0000256" key="6">
    <source>
        <dbReference type="ARBA" id="ARBA00037430"/>
    </source>
</evidence>
<dbReference type="GeneID" id="105367109"/>
<dbReference type="FunFam" id="2.130.10.10:FF:000258">
    <property type="entry name" value="WD repeat-containing protein 92"/>
    <property type="match status" value="1"/>
</dbReference>
<dbReference type="SUPFAM" id="SSF50978">
    <property type="entry name" value="WD40 repeat-like"/>
    <property type="match status" value="1"/>
</dbReference>
<keyword evidence="5" id="KW-0677">Repeat</keyword>
<evidence type="ECO:0000313" key="11">
    <source>
        <dbReference type="RefSeq" id="XP_011504041.1"/>
    </source>
</evidence>
<keyword evidence="2" id="KW-0963">Cytoplasm</keyword>
<evidence type="ECO:0000256" key="2">
    <source>
        <dbReference type="ARBA" id="ARBA00022490"/>
    </source>
</evidence>
<dbReference type="RefSeq" id="XP_011504041.1">
    <property type="nucleotide sequence ID" value="XM_011505739.1"/>
</dbReference>
<gene>
    <name evidence="11" type="primary">LOC105367109</name>
</gene>
<evidence type="ECO:0000256" key="9">
    <source>
        <dbReference type="PROSITE-ProRule" id="PRU00221"/>
    </source>
</evidence>
<evidence type="ECO:0000256" key="7">
    <source>
        <dbReference type="ARBA" id="ARBA00039643"/>
    </source>
</evidence>
<comment type="subcellular location">
    <subcellularLocation>
        <location evidence="1">Cytoplasm</location>
    </subcellularLocation>
</comment>
<dbReference type="PANTHER" id="PTHR10971">
    <property type="entry name" value="MRNA EXPORT FACTOR AND BUB3"/>
    <property type="match status" value="1"/>
</dbReference>
<sequence>MDKLSKPQIISHIEKSVDYTIFDAKWIPCSAKFVIMGTRPRGTGIIQIYEVSSGNLSLIKTIDKPNPIKCGTFKASSLRTRYLATGDFKGKLQLYDLEKPSEPVYSANAHGEIINAIDGVAGDSIGCGAPEILTGSREGSVKVWDIRQKDQPVATMEPVVGGSRRDCWTVAFGNSYNCEERCVTAGFDNGDIKMFDLRMMTLKWETNLKNGVCCIEFDRRDVAMNKLVATTLESKLFLFDLRTQHPTKGFAYLTEKAHSSTIWLVRHLPQNREICATAGGNGSISLWKYEYPEKRYIEDAEGIQEGVIGSLKLLQQSTMSSQPVNSLDWSPDKLGLAVCTSFDQCVRVIITTKLNLQ</sequence>
<evidence type="ECO:0000256" key="5">
    <source>
        <dbReference type="ARBA" id="ARBA00022737"/>
    </source>
</evidence>
<evidence type="ECO:0000256" key="8">
    <source>
        <dbReference type="ARBA" id="ARBA00041547"/>
    </source>
</evidence>
<comment type="function">
    <text evidence="6">Key assembly factor specifically required for the stability of axonemal dynein heavy chains in cytoplasm.</text>
</comment>
<dbReference type="InterPro" id="IPR036322">
    <property type="entry name" value="WD40_repeat_dom_sf"/>
</dbReference>
<dbReference type="CTD" id="39997"/>
<evidence type="ECO:0000256" key="1">
    <source>
        <dbReference type="ARBA" id="ARBA00004496"/>
    </source>
</evidence>
<evidence type="ECO:0000256" key="4">
    <source>
        <dbReference type="ARBA" id="ARBA00022703"/>
    </source>
</evidence>
<dbReference type="KEGG" id="csol:105367109"/>
<dbReference type="AlphaFoldDB" id="A0AAJ6YTK5"/>
<dbReference type="Proteomes" id="UP000695007">
    <property type="component" value="Unplaced"/>
</dbReference>
<dbReference type="GO" id="GO:0006915">
    <property type="term" value="P:apoptotic process"/>
    <property type="evidence" value="ECO:0007669"/>
    <property type="project" value="UniProtKB-KW"/>
</dbReference>
<dbReference type="Pfam" id="PF00400">
    <property type="entry name" value="WD40"/>
    <property type="match status" value="2"/>
</dbReference>
<dbReference type="Gene3D" id="2.130.10.10">
    <property type="entry name" value="YVTN repeat-like/Quinoprotein amine dehydrogenase"/>
    <property type="match status" value="1"/>
</dbReference>
<dbReference type="PROSITE" id="PS50082">
    <property type="entry name" value="WD_REPEATS_2"/>
    <property type="match status" value="1"/>
</dbReference>
<proteinExistence type="predicted"/>
<dbReference type="InterPro" id="IPR015943">
    <property type="entry name" value="WD40/YVTN_repeat-like_dom_sf"/>
</dbReference>
<organism evidence="10 11">
    <name type="scientific">Ceratosolen solmsi marchali</name>
    <dbReference type="NCBI Taxonomy" id="326594"/>
    <lineage>
        <taxon>Eukaryota</taxon>
        <taxon>Metazoa</taxon>
        <taxon>Ecdysozoa</taxon>
        <taxon>Arthropoda</taxon>
        <taxon>Hexapoda</taxon>
        <taxon>Insecta</taxon>
        <taxon>Pterygota</taxon>
        <taxon>Neoptera</taxon>
        <taxon>Endopterygota</taxon>
        <taxon>Hymenoptera</taxon>
        <taxon>Apocrita</taxon>
        <taxon>Proctotrupomorpha</taxon>
        <taxon>Chalcidoidea</taxon>
        <taxon>Agaonidae</taxon>
        <taxon>Agaoninae</taxon>
        <taxon>Ceratosolen</taxon>
    </lineage>
</organism>
<evidence type="ECO:0000313" key="10">
    <source>
        <dbReference type="Proteomes" id="UP000695007"/>
    </source>
</evidence>
<protein>
    <recommendedName>
        <fullName evidence="7">Dynein axonemal assembly factor 10</fullName>
    </recommendedName>
    <alternativeName>
        <fullName evidence="8">WD repeat-containing protein 92</fullName>
    </alternativeName>
</protein>
<dbReference type="InterPro" id="IPR001680">
    <property type="entry name" value="WD40_rpt"/>
</dbReference>
<keyword evidence="3 9" id="KW-0853">WD repeat</keyword>
<reference evidence="11" key="1">
    <citation type="submission" date="2025-08" db="UniProtKB">
        <authorList>
            <consortium name="RefSeq"/>
        </authorList>
    </citation>
    <scope>IDENTIFICATION</scope>
</reference>
<keyword evidence="4" id="KW-0053">Apoptosis</keyword>
<accession>A0AAJ6YTK5</accession>
<feature type="repeat" description="WD" evidence="9">
    <location>
        <begin position="132"/>
        <end position="154"/>
    </location>
</feature>
<dbReference type="GO" id="GO:0005737">
    <property type="term" value="C:cytoplasm"/>
    <property type="evidence" value="ECO:0007669"/>
    <property type="project" value="UniProtKB-SubCell"/>
</dbReference>
<evidence type="ECO:0000256" key="3">
    <source>
        <dbReference type="ARBA" id="ARBA00022574"/>
    </source>
</evidence>
<dbReference type="SMART" id="SM00320">
    <property type="entry name" value="WD40"/>
    <property type="match status" value="5"/>
</dbReference>
<keyword evidence="10" id="KW-1185">Reference proteome</keyword>
<name>A0AAJ6YTK5_9HYME</name>